<organism evidence="2 3">
    <name type="scientific">Pseudoxanthomonas kaohsiungensis</name>
    <dbReference type="NCBI Taxonomy" id="283923"/>
    <lineage>
        <taxon>Bacteria</taxon>
        <taxon>Pseudomonadati</taxon>
        <taxon>Pseudomonadota</taxon>
        <taxon>Gammaproteobacteria</taxon>
        <taxon>Lysobacterales</taxon>
        <taxon>Lysobacteraceae</taxon>
        <taxon>Pseudoxanthomonas</taxon>
    </lineage>
</organism>
<gene>
    <name evidence="2" type="ORF">ACFQ2N_11570</name>
</gene>
<dbReference type="Gene3D" id="3.10.450.50">
    <property type="match status" value="1"/>
</dbReference>
<protein>
    <submittedName>
        <fullName evidence="2">Nuclear transport factor 2 family protein</fullName>
    </submittedName>
</protein>
<dbReference type="PROSITE" id="PS51257">
    <property type="entry name" value="PROKAR_LIPOPROTEIN"/>
    <property type="match status" value="1"/>
</dbReference>
<proteinExistence type="predicted"/>
<feature type="domain" description="SnoaL-like" evidence="1">
    <location>
        <begin position="54"/>
        <end position="141"/>
    </location>
</feature>
<dbReference type="InterPro" id="IPR037401">
    <property type="entry name" value="SnoaL-like"/>
</dbReference>
<reference evidence="3" key="1">
    <citation type="journal article" date="2019" name="Int. J. Syst. Evol. Microbiol.">
        <title>The Global Catalogue of Microorganisms (GCM) 10K type strain sequencing project: providing services to taxonomists for standard genome sequencing and annotation.</title>
        <authorList>
            <consortium name="The Broad Institute Genomics Platform"/>
            <consortium name="The Broad Institute Genome Sequencing Center for Infectious Disease"/>
            <person name="Wu L."/>
            <person name="Ma J."/>
        </authorList>
    </citation>
    <scope>NUCLEOTIDE SEQUENCE [LARGE SCALE GENOMIC DNA]</scope>
    <source>
        <strain evidence="3">CCUG 55854</strain>
    </source>
</reference>
<name>A0ABW3LX91_9GAMM</name>
<keyword evidence="3" id="KW-1185">Reference proteome</keyword>
<dbReference type="SUPFAM" id="SSF54427">
    <property type="entry name" value="NTF2-like"/>
    <property type="match status" value="1"/>
</dbReference>
<sequence>MKQGHGVRQGVRVAGFALALLLVAGCSRTPPEQRLREQIASMQQALEQRRPADFMDGVAADFGGNAGIDRAALQQVVRAQMLANARIGVTVGPADVEIRGDRATVKFSAVATGGSGRFMPDSAQAWDVTSGWREEDGQWRLYYAEWAPR</sequence>
<evidence type="ECO:0000259" key="1">
    <source>
        <dbReference type="Pfam" id="PF13577"/>
    </source>
</evidence>
<comment type="caution">
    <text evidence="2">The sequence shown here is derived from an EMBL/GenBank/DDBJ whole genome shotgun (WGS) entry which is preliminary data.</text>
</comment>
<dbReference type="EMBL" id="JBHTKN010000007">
    <property type="protein sequence ID" value="MFD1042981.1"/>
    <property type="molecule type" value="Genomic_DNA"/>
</dbReference>
<evidence type="ECO:0000313" key="2">
    <source>
        <dbReference type="EMBL" id="MFD1042981.1"/>
    </source>
</evidence>
<dbReference type="Proteomes" id="UP001597033">
    <property type="component" value="Unassembled WGS sequence"/>
</dbReference>
<dbReference type="InterPro" id="IPR032710">
    <property type="entry name" value="NTF2-like_dom_sf"/>
</dbReference>
<dbReference type="Pfam" id="PF13577">
    <property type="entry name" value="SnoaL_4"/>
    <property type="match status" value="1"/>
</dbReference>
<accession>A0ABW3LX91</accession>
<evidence type="ECO:0000313" key="3">
    <source>
        <dbReference type="Proteomes" id="UP001597033"/>
    </source>
</evidence>
<dbReference type="RefSeq" id="WP_162377404.1">
    <property type="nucleotide sequence ID" value="NZ_JBHTKN010000007.1"/>
</dbReference>